<reference evidence="3" key="1">
    <citation type="submission" date="2016-06" db="UniProtKB">
        <authorList>
            <consortium name="WormBaseParasite"/>
        </authorList>
    </citation>
    <scope>IDENTIFICATION</scope>
</reference>
<evidence type="ECO:0000313" key="3">
    <source>
        <dbReference type="WBParaSite" id="OFLC_0000744201-mRNA-1"/>
    </source>
</evidence>
<sequence>MHMLEKLTKIPVKRMRLFYINSFNLFPNELRFPSQMLQALHIEDGDRICVQV</sequence>
<dbReference type="STRING" id="387005.A0A183HIY1"/>
<accession>A0A183HIY1</accession>
<dbReference type="AlphaFoldDB" id="A0A183HIY1"/>
<organism evidence="3">
    <name type="scientific">Onchocerca flexuosa</name>
    <dbReference type="NCBI Taxonomy" id="387005"/>
    <lineage>
        <taxon>Eukaryota</taxon>
        <taxon>Metazoa</taxon>
        <taxon>Ecdysozoa</taxon>
        <taxon>Nematoda</taxon>
        <taxon>Chromadorea</taxon>
        <taxon>Rhabditida</taxon>
        <taxon>Spirurina</taxon>
        <taxon>Spiruromorpha</taxon>
        <taxon>Filarioidea</taxon>
        <taxon>Onchocercidae</taxon>
        <taxon>Onchocerca</taxon>
    </lineage>
</organism>
<dbReference type="SUPFAM" id="SSF54236">
    <property type="entry name" value="Ubiquitin-like"/>
    <property type="match status" value="1"/>
</dbReference>
<evidence type="ECO:0000313" key="1">
    <source>
        <dbReference type="EMBL" id="VDO51041.1"/>
    </source>
</evidence>
<protein>
    <submittedName>
        <fullName evidence="3">Ubiquitin-like domain-containing protein</fullName>
    </submittedName>
</protein>
<gene>
    <name evidence="1" type="ORF">OFLC_LOCUS7443</name>
</gene>
<dbReference type="InterPro" id="IPR029071">
    <property type="entry name" value="Ubiquitin-like_domsf"/>
</dbReference>
<name>A0A183HIY1_9BILA</name>
<reference evidence="1 2" key="2">
    <citation type="submission" date="2018-11" db="EMBL/GenBank/DDBJ databases">
        <authorList>
            <consortium name="Pathogen Informatics"/>
        </authorList>
    </citation>
    <scope>NUCLEOTIDE SEQUENCE [LARGE SCALE GENOMIC DNA]</scope>
</reference>
<proteinExistence type="predicted"/>
<dbReference type="WBParaSite" id="OFLC_0000744201-mRNA-1">
    <property type="protein sequence ID" value="OFLC_0000744201-mRNA-1"/>
    <property type="gene ID" value="OFLC_0000744201"/>
</dbReference>
<dbReference type="Gene3D" id="3.10.20.90">
    <property type="entry name" value="Phosphatidylinositol 3-kinase Catalytic Subunit, Chain A, domain 1"/>
    <property type="match status" value="1"/>
</dbReference>
<dbReference type="Proteomes" id="UP000267606">
    <property type="component" value="Unassembled WGS sequence"/>
</dbReference>
<evidence type="ECO:0000313" key="2">
    <source>
        <dbReference type="Proteomes" id="UP000267606"/>
    </source>
</evidence>
<dbReference type="EMBL" id="UZAJ01007786">
    <property type="protein sequence ID" value="VDO51041.1"/>
    <property type="molecule type" value="Genomic_DNA"/>
</dbReference>
<keyword evidence="2" id="KW-1185">Reference proteome</keyword>